<feature type="compositionally biased region" description="Basic and acidic residues" evidence="1">
    <location>
        <begin position="295"/>
        <end position="305"/>
    </location>
</feature>
<name>A0A3A1V017_9BACL</name>
<keyword evidence="4" id="KW-1185">Reference proteome</keyword>
<reference evidence="3 4" key="1">
    <citation type="submission" date="2018-09" db="EMBL/GenBank/DDBJ databases">
        <title>Paenibacillus aracenensis nov. sp. isolated from a cave in southern Spain.</title>
        <authorList>
            <person name="Jurado V."/>
            <person name="Gutierrez-Patricio S."/>
            <person name="Gonzalez-Pimentel J.L."/>
            <person name="Miller A.Z."/>
            <person name="Laiz L."/>
            <person name="Saiz-Jimenez C."/>
        </authorList>
    </citation>
    <scope>NUCLEOTIDE SEQUENCE [LARGE SCALE GENOMIC DNA]</scope>
    <source>
        <strain evidence="3 4">DSM 22867</strain>
    </source>
</reference>
<comment type="caution">
    <text evidence="3">The sequence shown here is derived from an EMBL/GenBank/DDBJ whole genome shotgun (WGS) entry which is preliminary data.</text>
</comment>
<dbReference type="Pfam" id="PF14262">
    <property type="entry name" value="Cthe_2159"/>
    <property type="match status" value="1"/>
</dbReference>
<feature type="chain" id="PRO_5039071195" evidence="2">
    <location>
        <begin position="26"/>
        <end position="653"/>
    </location>
</feature>
<dbReference type="OrthoDB" id="9812829at2"/>
<feature type="compositionally biased region" description="Gly residues" evidence="1">
    <location>
        <begin position="612"/>
        <end position="632"/>
    </location>
</feature>
<feature type="region of interest" description="Disordered" evidence="1">
    <location>
        <begin position="608"/>
        <end position="653"/>
    </location>
</feature>
<protein>
    <submittedName>
        <fullName evidence="3">Carbohydrate-binding domain-containing protein</fullName>
    </submittedName>
</protein>
<evidence type="ECO:0000313" key="4">
    <source>
        <dbReference type="Proteomes" id="UP000266482"/>
    </source>
</evidence>
<evidence type="ECO:0000313" key="3">
    <source>
        <dbReference type="EMBL" id="RIX52792.1"/>
    </source>
</evidence>
<keyword evidence="2" id="KW-0732">Signal</keyword>
<feature type="region of interest" description="Disordered" evidence="1">
    <location>
        <begin position="284"/>
        <end position="334"/>
    </location>
</feature>
<evidence type="ECO:0000256" key="2">
    <source>
        <dbReference type="SAM" id="SignalP"/>
    </source>
</evidence>
<feature type="signal peptide" evidence="2">
    <location>
        <begin position="1"/>
        <end position="25"/>
    </location>
</feature>
<gene>
    <name evidence="3" type="ORF">D3P08_12370</name>
</gene>
<dbReference type="Proteomes" id="UP000266482">
    <property type="component" value="Unassembled WGS sequence"/>
</dbReference>
<dbReference type="RefSeq" id="WP_119600000.1">
    <property type="nucleotide sequence ID" value="NZ_QXQA01000006.1"/>
</dbReference>
<dbReference type="AlphaFoldDB" id="A0A3A1V017"/>
<proteinExistence type="predicted"/>
<evidence type="ECO:0000256" key="1">
    <source>
        <dbReference type="SAM" id="MobiDB-lite"/>
    </source>
</evidence>
<dbReference type="InterPro" id="IPR025584">
    <property type="entry name" value="Cthe_2159"/>
</dbReference>
<dbReference type="EMBL" id="QXQA01000006">
    <property type="protein sequence ID" value="RIX52792.1"/>
    <property type="molecule type" value="Genomic_DNA"/>
</dbReference>
<organism evidence="3 4">
    <name type="scientific">Paenibacillus nanensis</name>
    <dbReference type="NCBI Taxonomy" id="393251"/>
    <lineage>
        <taxon>Bacteria</taxon>
        <taxon>Bacillati</taxon>
        <taxon>Bacillota</taxon>
        <taxon>Bacilli</taxon>
        <taxon>Bacillales</taxon>
        <taxon>Paenibacillaceae</taxon>
        <taxon>Paenibacillus</taxon>
    </lineage>
</organism>
<accession>A0A3A1V017</accession>
<feature type="compositionally biased region" description="Low complexity" evidence="1">
    <location>
        <begin position="307"/>
        <end position="334"/>
    </location>
</feature>
<dbReference type="PROSITE" id="PS51257">
    <property type="entry name" value="PROKAR_LIPOPROTEIN"/>
    <property type="match status" value="1"/>
</dbReference>
<sequence>MNKTIALKKLGIVIMSIAVLSACSANDTENTAANSATAETVSSNEAAAVATAELPVKAEFEEEDLAADWSAENATAIDLGSQEETVTITAAGTYVLSGKLKDGGIIVNVSAEDKVRLVLNNADITNSNGPAIDIKEGEKVFVTLAEGTQNSATDGIAYSDTSEEAPTAAIYSKADLVVNGAGSLVVKGQYKDGITSRDDLKLVSGTIEVQAADDAIVGRDLLAVRDGVITVEAGGDGLKSTNDSEEGKGNIAIEGGTFAINAVNDGLQAAVSLRTDGGTFDIVTGGGSANAPVRTNEEPWGRTPRDAAAQGADPQAAAAAEATEATDAAAGTETESTSAKALKAASVLAVTGGTFTIDSADDALHSNNSLIISGGDLSIQSGDDGAHADASLTIEGGTVDIVKSYEGIEGTLITIAGGDITVAATDDGVNVSGGNDTSSGGFGQDQFADSGDRKLVISGGTINVNAAGDGLDANGSIEMSGGTVTVFGPTNAGNGTLDYDGTFNLSGGTLIASGSAGMAMAPSEDSAQATVAMSFSQTQTAGSPVTLKDADGTEILTVTPTKDYQIVLFSSPEVKSGSTYSVASGDTQIVQFETDGSVTWVGESGVTEAPAGHGGMGGGMGGGGMRPGGGQMPNGERPARPGMEQPTAAEQAQ</sequence>